<feature type="region of interest" description="Disordered" evidence="1">
    <location>
        <begin position="281"/>
        <end position="329"/>
    </location>
</feature>
<evidence type="ECO:0000313" key="3">
    <source>
        <dbReference type="Proteomes" id="UP000289220"/>
    </source>
</evidence>
<accession>A0A7Z8Y0Y5</accession>
<evidence type="ECO:0000256" key="1">
    <source>
        <dbReference type="SAM" id="MobiDB-lite"/>
    </source>
</evidence>
<feature type="compositionally biased region" description="Basic residues" evidence="1">
    <location>
        <begin position="470"/>
        <end position="480"/>
    </location>
</feature>
<organism evidence="2 3">
    <name type="scientific">Brevundimonas mediterranea</name>
    <dbReference type="NCBI Taxonomy" id="74329"/>
    <lineage>
        <taxon>Bacteria</taxon>
        <taxon>Pseudomonadati</taxon>
        <taxon>Pseudomonadota</taxon>
        <taxon>Alphaproteobacteria</taxon>
        <taxon>Caulobacterales</taxon>
        <taxon>Caulobacteraceae</taxon>
        <taxon>Brevundimonas</taxon>
    </lineage>
</organism>
<dbReference type="EMBL" id="UXHF01000011">
    <property type="protein sequence ID" value="VDC48831.1"/>
    <property type="molecule type" value="Genomic_DNA"/>
</dbReference>
<name>A0A7Z8Y0Y5_9CAUL</name>
<protein>
    <submittedName>
        <fullName evidence="2">Uncharacterized protein</fullName>
    </submittedName>
</protein>
<keyword evidence="3" id="KW-1185">Reference proteome</keyword>
<dbReference type="Proteomes" id="UP000289220">
    <property type="component" value="Unassembled WGS sequence"/>
</dbReference>
<proteinExistence type="predicted"/>
<feature type="compositionally biased region" description="Basic and acidic residues" evidence="1">
    <location>
        <begin position="481"/>
        <end position="495"/>
    </location>
</feature>
<feature type="region of interest" description="Disordered" evidence="1">
    <location>
        <begin position="470"/>
        <end position="495"/>
    </location>
</feature>
<evidence type="ECO:0000313" key="2">
    <source>
        <dbReference type="EMBL" id="VDC48831.1"/>
    </source>
</evidence>
<sequence length="495" mass="53423">MGLLVVVQNPAARLDVQQGFEGQILPAQTFVVFGDGDQGRRVALRRRRKSAQARLCVRLPALVDGGFDLETPNRDSDGGRRGCIAQYPGGLVAHPHGDHLARRLDLHVRPCAVGDGQAAIDRHRLIRPALLEIEGRQTIGPARIGRLGTDQAPIFGLDFRRSTGGAKHAQQSLAQRGVPGLLNHGHGVVVTPQLQQHVQPRLIHLRPTRLMRQESLRARQLIGRPIGLHDQGEGVEPIFRRRGGLDRAPGGGCSRVRRTLADSPVRQPHGVAIAHGGVVSRTIQGGGVPRSPQKTEHGRRPVRHSRITRAGQLRQGVGPSSRHADDRQATVQQGALLRIVRLRPRAFVPDGRRPGLILDVEQPPAQQHGVRRSAAVEGGGNRVGRRIDIAVAPFQHGFQNGDSAGAIGIGSGRQLIQPAIDAAQVVGEHGLGVQPIRRSKVETGTGQDGVDQGACAGVGPCRRVRDLAGRRRRLRRHGRGDRHAEAEAERQKQGA</sequence>
<comment type="caution">
    <text evidence="2">The sequence shown here is derived from an EMBL/GenBank/DDBJ whole genome shotgun (WGS) entry which is preliminary data.</text>
</comment>
<dbReference type="AlphaFoldDB" id="A0A7Z8Y0Y5"/>
<reference evidence="2 3" key="1">
    <citation type="submission" date="2018-11" db="EMBL/GenBank/DDBJ databases">
        <authorList>
            <person name="Peiro R."/>
            <person name="Begona"/>
            <person name="Cbmso G."/>
            <person name="Lopez M."/>
            <person name="Gonzalez S."/>
            <person name="Sacristan E."/>
            <person name="Castillo E."/>
        </authorList>
    </citation>
    <scope>NUCLEOTIDE SEQUENCE [LARGE SCALE GENOMIC DNA]</scope>
    <source>
        <strain evidence="2">Brev_genome</strain>
    </source>
</reference>
<gene>
    <name evidence="2" type="ORF">BREV_BREV_00880</name>
</gene>